<name>A0A1G2MYS4_9BACT</name>
<dbReference type="AlphaFoldDB" id="A0A1G2MYS4"/>
<dbReference type="STRING" id="1802315.A3F51_02020"/>
<dbReference type="InterPro" id="IPR043993">
    <property type="entry name" value="T4SS_pilin"/>
</dbReference>
<keyword evidence="1" id="KW-0472">Membrane</keyword>
<organism evidence="3 4">
    <name type="scientific">Candidatus Taylorbacteria bacterium RIFCSPHIGHO2_12_FULL_45_16</name>
    <dbReference type="NCBI Taxonomy" id="1802315"/>
    <lineage>
        <taxon>Bacteria</taxon>
        <taxon>Candidatus Tayloriibacteriota</taxon>
    </lineage>
</organism>
<reference evidence="3 4" key="1">
    <citation type="journal article" date="2016" name="Nat. Commun.">
        <title>Thousands of microbial genomes shed light on interconnected biogeochemical processes in an aquifer system.</title>
        <authorList>
            <person name="Anantharaman K."/>
            <person name="Brown C.T."/>
            <person name="Hug L.A."/>
            <person name="Sharon I."/>
            <person name="Castelle C.J."/>
            <person name="Probst A.J."/>
            <person name="Thomas B.C."/>
            <person name="Singh A."/>
            <person name="Wilkins M.J."/>
            <person name="Karaoz U."/>
            <person name="Brodie E.L."/>
            <person name="Williams K.H."/>
            <person name="Hubbard S.S."/>
            <person name="Banfield J.F."/>
        </authorList>
    </citation>
    <scope>NUCLEOTIDE SEQUENCE [LARGE SCALE GENOMIC DNA]</scope>
</reference>
<evidence type="ECO:0000313" key="3">
    <source>
        <dbReference type="EMBL" id="OHA29017.1"/>
    </source>
</evidence>
<dbReference type="Pfam" id="PF18895">
    <property type="entry name" value="T4SS_pilin"/>
    <property type="match status" value="1"/>
</dbReference>
<feature type="signal peptide" evidence="2">
    <location>
        <begin position="1"/>
        <end position="20"/>
    </location>
</feature>
<accession>A0A1G2MYS4</accession>
<dbReference type="EMBL" id="MHRT01000006">
    <property type="protein sequence ID" value="OHA29017.1"/>
    <property type="molecule type" value="Genomic_DNA"/>
</dbReference>
<comment type="caution">
    <text evidence="3">The sequence shown here is derived from an EMBL/GenBank/DDBJ whole genome shotgun (WGS) entry which is preliminary data.</text>
</comment>
<keyword evidence="2" id="KW-0732">Signal</keyword>
<dbReference type="Proteomes" id="UP000178089">
    <property type="component" value="Unassembled WGS sequence"/>
</dbReference>
<evidence type="ECO:0000256" key="2">
    <source>
        <dbReference type="SAM" id="SignalP"/>
    </source>
</evidence>
<evidence type="ECO:0000256" key="1">
    <source>
        <dbReference type="SAM" id="Phobius"/>
    </source>
</evidence>
<protein>
    <recommendedName>
        <fullName evidence="5">DUF4134 domain-containing protein</fullName>
    </recommendedName>
</protein>
<feature type="transmembrane region" description="Helical" evidence="1">
    <location>
        <begin position="73"/>
        <end position="93"/>
    </location>
</feature>
<proteinExistence type="predicted"/>
<evidence type="ECO:0008006" key="5">
    <source>
        <dbReference type="Google" id="ProtNLM"/>
    </source>
</evidence>
<feature type="transmembrane region" description="Helical" evidence="1">
    <location>
        <begin position="34"/>
        <end position="52"/>
    </location>
</feature>
<evidence type="ECO:0000313" key="4">
    <source>
        <dbReference type="Proteomes" id="UP000178089"/>
    </source>
</evidence>
<sequence>MKKILAVLAVSIPTVVSAQAITDVNSLTYKLTNIGNVVIEILIAFAVIFIIFNVIRYIMAGDKEARGPIGQSILWGIVGLFVILSIWGLVRILTNTFRTDTNAPVNQFPQVQYPRQIP</sequence>
<feature type="chain" id="PRO_5009583722" description="DUF4134 domain-containing protein" evidence="2">
    <location>
        <begin position="21"/>
        <end position="118"/>
    </location>
</feature>
<gene>
    <name evidence="3" type="ORF">A3F51_02020</name>
</gene>
<keyword evidence="1" id="KW-0812">Transmembrane</keyword>
<keyword evidence="1" id="KW-1133">Transmembrane helix</keyword>